<protein>
    <recommendedName>
        <fullName evidence="4">Lipoprotein</fullName>
    </recommendedName>
</protein>
<dbReference type="RefSeq" id="WP_110346734.1">
    <property type="nucleotide sequence ID" value="NZ_QJHL01000002.1"/>
</dbReference>
<keyword evidence="3" id="KW-1185">Reference proteome</keyword>
<reference evidence="2 3" key="1">
    <citation type="submission" date="2018-05" db="EMBL/GenBank/DDBJ databases">
        <title>Flavobacterium sp. strain IMCC34758, incomplete genome.</title>
        <authorList>
            <person name="Joung Y."/>
        </authorList>
    </citation>
    <scope>NUCLEOTIDE SEQUENCE [LARGE SCALE GENOMIC DNA]</scope>
    <source>
        <strain evidence="2 3">IMCC34758</strain>
    </source>
</reference>
<name>A0A2V4C1Q2_9FLAO</name>
<dbReference type="Proteomes" id="UP000247681">
    <property type="component" value="Unassembled WGS sequence"/>
</dbReference>
<evidence type="ECO:0008006" key="4">
    <source>
        <dbReference type="Google" id="ProtNLM"/>
    </source>
</evidence>
<evidence type="ECO:0000256" key="1">
    <source>
        <dbReference type="SAM" id="SignalP"/>
    </source>
</evidence>
<feature type="signal peptide" evidence="1">
    <location>
        <begin position="1"/>
        <end position="19"/>
    </location>
</feature>
<gene>
    <name evidence="2" type="ORF">DMB68_11080</name>
</gene>
<proteinExistence type="predicted"/>
<dbReference type="PROSITE" id="PS51257">
    <property type="entry name" value="PROKAR_LIPOPROTEIN"/>
    <property type="match status" value="1"/>
</dbReference>
<keyword evidence="1" id="KW-0732">Signal</keyword>
<comment type="caution">
    <text evidence="2">The sequence shown here is derived from an EMBL/GenBank/DDBJ whole genome shotgun (WGS) entry which is preliminary data.</text>
</comment>
<evidence type="ECO:0000313" key="2">
    <source>
        <dbReference type="EMBL" id="PXY45228.1"/>
    </source>
</evidence>
<dbReference type="EMBL" id="QJHL01000002">
    <property type="protein sequence ID" value="PXY45228.1"/>
    <property type="molecule type" value="Genomic_DNA"/>
</dbReference>
<dbReference type="OrthoDB" id="9764804at2"/>
<organism evidence="2 3">
    <name type="scientific">Flavobacterium hydrophilum</name>
    <dbReference type="NCBI Taxonomy" id="2211445"/>
    <lineage>
        <taxon>Bacteria</taxon>
        <taxon>Pseudomonadati</taxon>
        <taxon>Bacteroidota</taxon>
        <taxon>Flavobacteriia</taxon>
        <taxon>Flavobacteriales</taxon>
        <taxon>Flavobacteriaceae</taxon>
        <taxon>Flavobacterium</taxon>
    </lineage>
</organism>
<feature type="chain" id="PRO_5015895793" description="Lipoprotein" evidence="1">
    <location>
        <begin position="20"/>
        <end position="102"/>
    </location>
</feature>
<sequence>MKKKIYFLILALGILGCSADEDKAPKDFEFTTEYTTQITVGGFVGVSNRTFKTGETFKGTDNGKETIEIRIAEHSKLNNDCPNSWCYQEMLNVPREYLKLKE</sequence>
<dbReference type="AlphaFoldDB" id="A0A2V4C1Q2"/>
<accession>A0A2V4C1Q2</accession>
<evidence type="ECO:0000313" key="3">
    <source>
        <dbReference type="Proteomes" id="UP000247681"/>
    </source>
</evidence>